<dbReference type="InterPro" id="IPR035107">
    <property type="entry name" value="tRNA_thiolation_TtcA_Ctu1"/>
</dbReference>
<feature type="non-terminal residue" evidence="4">
    <location>
        <position position="241"/>
    </location>
</feature>
<keyword evidence="1" id="KW-0808">Transferase</keyword>
<dbReference type="OrthoDB" id="420046at2759"/>
<keyword evidence="5" id="KW-1185">Reference proteome</keyword>
<feature type="binding site" evidence="2">
    <location>
        <begin position="42"/>
        <end position="44"/>
    </location>
    <ligand>
        <name>ATP</name>
        <dbReference type="ChEBI" id="CHEBI:30616"/>
    </ligand>
</feature>
<dbReference type="GO" id="GO:0005524">
    <property type="term" value="F:ATP binding"/>
    <property type="evidence" value="ECO:0007669"/>
    <property type="project" value="UniProtKB-KW"/>
</dbReference>
<dbReference type="Gene3D" id="3.40.50.620">
    <property type="entry name" value="HUPs"/>
    <property type="match status" value="1"/>
</dbReference>
<evidence type="ECO:0000259" key="3">
    <source>
        <dbReference type="Pfam" id="PF01171"/>
    </source>
</evidence>
<dbReference type="AlphaFoldDB" id="A0A0A1TVB7"/>
<dbReference type="PIRSF" id="PIRSF004976">
    <property type="entry name" value="ATPase_YdaO"/>
    <property type="match status" value="1"/>
</dbReference>
<accession>A0A0A1TVB7</accession>
<dbReference type="RefSeq" id="XP_004183648.1">
    <property type="nucleotide sequence ID" value="XM_004183600.1"/>
</dbReference>
<organism evidence="4 5">
    <name type="scientific">Entamoeba invadens IP1</name>
    <dbReference type="NCBI Taxonomy" id="370355"/>
    <lineage>
        <taxon>Eukaryota</taxon>
        <taxon>Amoebozoa</taxon>
        <taxon>Evosea</taxon>
        <taxon>Archamoebae</taxon>
        <taxon>Mastigamoebida</taxon>
        <taxon>Entamoebidae</taxon>
        <taxon>Entamoeba</taxon>
    </lineage>
</organism>
<keyword evidence="2" id="KW-0547">Nucleotide-binding</keyword>
<feature type="binding site" evidence="2">
    <location>
        <position position="147"/>
    </location>
    <ligand>
        <name>ATP</name>
        <dbReference type="ChEBI" id="CHEBI:30616"/>
    </ligand>
</feature>
<keyword evidence="2" id="KW-0067">ATP-binding</keyword>
<dbReference type="GeneID" id="14883252"/>
<dbReference type="InterPro" id="IPR014729">
    <property type="entry name" value="Rossmann-like_a/b/a_fold"/>
</dbReference>
<dbReference type="InterPro" id="IPR011063">
    <property type="entry name" value="TilS/TtcA_N"/>
</dbReference>
<feature type="binding site" evidence="2">
    <location>
        <position position="72"/>
    </location>
    <ligand>
        <name>ATP</name>
        <dbReference type="ChEBI" id="CHEBI:30616"/>
    </ligand>
</feature>
<evidence type="ECO:0000256" key="1">
    <source>
        <dbReference type="ARBA" id="ARBA00022679"/>
    </source>
</evidence>
<dbReference type="GO" id="GO:0008033">
    <property type="term" value="P:tRNA processing"/>
    <property type="evidence" value="ECO:0007669"/>
    <property type="project" value="InterPro"/>
</dbReference>
<feature type="binding site" evidence="2">
    <location>
        <position position="152"/>
    </location>
    <ligand>
        <name>ATP</name>
        <dbReference type="ChEBI" id="CHEBI:30616"/>
    </ligand>
</feature>
<feature type="domain" description="tRNA(Ile)-lysidine/2-thiocytidine synthase N-terminal" evidence="3">
    <location>
        <begin position="38"/>
        <end position="201"/>
    </location>
</feature>
<dbReference type="EMBL" id="KB207140">
    <property type="protein sequence ID" value="ELP84302.1"/>
    <property type="molecule type" value="Genomic_DNA"/>
</dbReference>
<dbReference type="SUPFAM" id="SSF52402">
    <property type="entry name" value="Adenine nucleotide alpha hydrolases-like"/>
    <property type="match status" value="1"/>
</dbReference>
<reference evidence="4 5" key="1">
    <citation type="submission" date="2012-10" db="EMBL/GenBank/DDBJ databases">
        <authorList>
            <person name="Zafar N."/>
            <person name="Inman J."/>
            <person name="Hall N."/>
            <person name="Lorenzi H."/>
            <person name="Caler E."/>
        </authorList>
    </citation>
    <scope>NUCLEOTIDE SEQUENCE [LARGE SCALE GENOMIC DNA]</scope>
    <source>
        <strain evidence="4 5">IP1</strain>
    </source>
</reference>
<feature type="binding site" evidence="2">
    <location>
        <position position="48"/>
    </location>
    <ligand>
        <name>ATP</name>
        <dbReference type="ChEBI" id="CHEBI:30616"/>
    </ligand>
</feature>
<dbReference type="PANTHER" id="PTHR43686:SF1">
    <property type="entry name" value="AMINOTRAN_5 DOMAIN-CONTAINING PROTEIN"/>
    <property type="match status" value="1"/>
</dbReference>
<evidence type="ECO:0000313" key="4">
    <source>
        <dbReference type="EMBL" id="ELP84302.1"/>
    </source>
</evidence>
<gene>
    <name evidence="4" type="ORF">EIN_065770</name>
</gene>
<dbReference type="Proteomes" id="UP000014680">
    <property type="component" value="Unassembled WGS sequence"/>
</dbReference>
<protein>
    <recommendedName>
        <fullName evidence="3">tRNA(Ile)-lysidine/2-thiocytidine synthase N-terminal domain-containing protein</fullName>
    </recommendedName>
</protein>
<dbReference type="OMA" id="PCGVFRR"/>
<sequence length="241" mass="27824">MSQEKVKIPFEQKKIFDKMYSKFWQMNLREKIISPDDKIIIGFSGGKDSLLLLHILSTLMKNKKYNIKVLAIHVKNDEVGYHLDADFSRKLCEDLNVPFLVLDSERVAPKDIEDSDKTTFCLSCGKNRRRALLKYAKENGYTSIALGHHMDDVAETLLLNQMFCGCIAGIPSQFVAKKYNVKFIRPLIDIPVVLIQQWTHYITLPILIRCNHESDSMRGEVRELLENLKKKHPFIVQSIAQ</sequence>
<dbReference type="Pfam" id="PF01171">
    <property type="entry name" value="ATP_bind_3"/>
    <property type="match status" value="1"/>
</dbReference>
<dbReference type="PANTHER" id="PTHR43686">
    <property type="entry name" value="SULFURTRANSFERASE-RELATED"/>
    <property type="match status" value="1"/>
</dbReference>
<dbReference type="KEGG" id="eiv:EIN_065770"/>
<proteinExistence type="predicted"/>
<dbReference type="GO" id="GO:0016740">
    <property type="term" value="F:transferase activity"/>
    <property type="evidence" value="ECO:0007669"/>
    <property type="project" value="UniProtKB-KW"/>
</dbReference>
<evidence type="ECO:0000313" key="5">
    <source>
        <dbReference type="Proteomes" id="UP000014680"/>
    </source>
</evidence>
<dbReference type="CDD" id="cd24138">
    <property type="entry name" value="TtcA-like"/>
    <property type="match status" value="1"/>
</dbReference>
<name>A0A0A1TVB7_ENTIV</name>
<dbReference type="VEuPathDB" id="AmoebaDB:EIN_065770"/>
<evidence type="ECO:0000256" key="2">
    <source>
        <dbReference type="PIRSR" id="PIRSR004976-51"/>
    </source>
</evidence>